<evidence type="ECO:0000313" key="2">
    <source>
        <dbReference type="Proteomes" id="UP000072989"/>
    </source>
</evidence>
<reference evidence="1 2" key="1">
    <citation type="submission" date="2016-01" db="EMBL/GenBank/DDBJ databases">
        <title>Highly variable Streptococcus oralis are common among viridans streptococci isolated from primates.</title>
        <authorList>
            <person name="Denapaite D."/>
            <person name="Rieger M."/>
            <person name="Koendgen S."/>
            <person name="Brueckner R."/>
            <person name="Ochigava I."/>
            <person name="Kappeler P."/>
            <person name="Maetz-Rensing K."/>
            <person name="Leendertz F."/>
            <person name="Hakenbeck R."/>
        </authorList>
    </citation>
    <scope>NUCLEOTIDE SEQUENCE [LARGE SCALE GENOMIC DNA]</scope>
    <source>
        <strain evidence="1 2">DD17</strain>
    </source>
</reference>
<gene>
    <name evidence="1" type="ORF">SORDD17_01234</name>
</gene>
<dbReference type="EMBL" id="LQZE01000270">
    <property type="protein sequence ID" value="KXU15057.1"/>
    <property type="molecule type" value="Genomic_DNA"/>
</dbReference>
<dbReference type="Pfam" id="PF08843">
    <property type="entry name" value="AbiEii"/>
    <property type="match status" value="1"/>
</dbReference>
<name>A0A139RJW9_STROR</name>
<dbReference type="AlphaFoldDB" id="A0A139RJW9"/>
<comment type="caution">
    <text evidence="1">The sequence shown here is derived from an EMBL/GenBank/DDBJ whole genome shotgun (WGS) entry which is preliminary data.</text>
</comment>
<proteinExistence type="predicted"/>
<dbReference type="RefSeq" id="WP_061866032.1">
    <property type="nucleotide sequence ID" value="NZ_KQ970802.1"/>
</dbReference>
<dbReference type="InterPro" id="IPR014942">
    <property type="entry name" value="AbiEii"/>
</dbReference>
<sequence>MKNAMQLKALVKNIAKDKGISAQIVLQNYMLERLLERISNSRYQNHFILKGGLLIASIVGLDTRATMDMDVTVKGQAVTVENLMKMFEEILKISIEDDISFEFKSIEEIREGDDYNGYRIHLVGNFAPMAVPVKIDVTTGDKITPKEIQYDYRTMFDGKKIPILAYNIETILAEKLETILSRGDQTTRPRDYYDVYILWKLQSTQINKKQLSLALKQTALKRKSIHVVLDSSNIMDIVQSSEVLQREWQKYQRTFDYAKGILFEDVCLSIREILSELQLEELLDD</sequence>
<dbReference type="PATRIC" id="fig|1303.87.peg.1489"/>
<accession>A0A139RJW9</accession>
<organism evidence="1 2">
    <name type="scientific">Streptococcus oralis</name>
    <dbReference type="NCBI Taxonomy" id="1303"/>
    <lineage>
        <taxon>Bacteria</taxon>
        <taxon>Bacillati</taxon>
        <taxon>Bacillota</taxon>
        <taxon>Bacilli</taxon>
        <taxon>Lactobacillales</taxon>
        <taxon>Streptococcaceae</taxon>
        <taxon>Streptococcus</taxon>
    </lineage>
</organism>
<dbReference type="Gene3D" id="3.10.450.620">
    <property type="entry name" value="JHP933, nucleotidyltransferase-like core domain"/>
    <property type="match status" value="1"/>
</dbReference>
<evidence type="ECO:0000313" key="1">
    <source>
        <dbReference type="EMBL" id="KXU15057.1"/>
    </source>
</evidence>
<protein>
    <submittedName>
        <fullName evidence="1">Abortive infection protein AbiGII</fullName>
    </submittedName>
</protein>
<dbReference type="Proteomes" id="UP000072989">
    <property type="component" value="Unassembled WGS sequence"/>
</dbReference>